<dbReference type="SUPFAM" id="SSF160631">
    <property type="entry name" value="SMI1/KNR4-like"/>
    <property type="match status" value="1"/>
</dbReference>
<dbReference type="EMBL" id="BAAATR010000002">
    <property type="protein sequence ID" value="GAA2229036.1"/>
    <property type="molecule type" value="Genomic_DNA"/>
</dbReference>
<dbReference type="Proteomes" id="UP001500305">
    <property type="component" value="Unassembled WGS sequence"/>
</dbReference>
<dbReference type="InterPro" id="IPR037883">
    <property type="entry name" value="Knr4/Smi1-like_sf"/>
</dbReference>
<dbReference type="RefSeq" id="WP_344634603.1">
    <property type="nucleotide sequence ID" value="NZ_BAAATR010000002.1"/>
</dbReference>
<protein>
    <recommendedName>
        <fullName evidence="3">Knr4/Smi1-like domain-containing protein</fullName>
    </recommendedName>
</protein>
<proteinExistence type="predicted"/>
<comment type="caution">
    <text evidence="1">The sequence shown here is derived from an EMBL/GenBank/DDBJ whole genome shotgun (WGS) entry which is preliminary data.</text>
</comment>
<accession>A0ABP5Q8V5</accession>
<reference evidence="2" key="1">
    <citation type="journal article" date="2019" name="Int. J. Syst. Evol. Microbiol.">
        <title>The Global Catalogue of Microorganisms (GCM) 10K type strain sequencing project: providing services to taxonomists for standard genome sequencing and annotation.</title>
        <authorList>
            <consortium name="The Broad Institute Genomics Platform"/>
            <consortium name="The Broad Institute Genome Sequencing Center for Infectious Disease"/>
            <person name="Wu L."/>
            <person name="Ma J."/>
        </authorList>
    </citation>
    <scope>NUCLEOTIDE SEQUENCE [LARGE SCALE GENOMIC DNA]</scope>
    <source>
        <strain evidence="2">JCM 7356</strain>
    </source>
</reference>
<evidence type="ECO:0000313" key="1">
    <source>
        <dbReference type="EMBL" id="GAA2229036.1"/>
    </source>
</evidence>
<evidence type="ECO:0008006" key="3">
    <source>
        <dbReference type="Google" id="ProtNLM"/>
    </source>
</evidence>
<sequence>MNHDLARLARLLGAPTGARPKDWPAVARRLGTELPWDYREFIDTIGGGHLDDHLYVLEPDCANENYDLADNIEERAEALEYLWDGSEDPPAQLDEPGARLIAWASTDNGEFLYWLARPGQHPDDWTVMVNEARGDWWEHFDLGFAEFLLSTLAGNVRSEIIAYAFPRDPHSFRPLHGGG</sequence>
<organism evidence="1 2">
    <name type="scientific">Kitasatospora cystarginea</name>
    <dbReference type="NCBI Taxonomy" id="58350"/>
    <lineage>
        <taxon>Bacteria</taxon>
        <taxon>Bacillati</taxon>
        <taxon>Actinomycetota</taxon>
        <taxon>Actinomycetes</taxon>
        <taxon>Kitasatosporales</taxon>
        <taxon>Streptomycetaceae</taxon>
        <taxon>Kitasatospora</taxon>
    </lineage>
</organism>
<evidence type="ECO:0000313" key="2">
    <source>
        <dbReference type="Proteomes" id="UP001500305"/>
    </source>
</evidence>
<keyword evidence="2" id="KW-1185">Reference proteome</keyword>
<name>A0ABP5Q8V5_9ACTN</name>
<gene>
    <name evidence="1" type="ORF">GCM10010430_06110</name>
</gene>
<dbReference type="Pfam" id="PF14568">
    <property type="entry name" value="SUKH_6"/>
    <property type="match status" value="1"/>
</dbReference>